<evidence type="ECO:0000313" key="6">
    <source>
        <dbReference type="Proteomes" id="UP000070456"/>
    </source>
</evidence>
<keyword evidence="3" id="KW-0804">Transcription</keyword>
<evidence type="ECO:0000259" key="4">
    <source>
        <dbReference type="PROSITE" id="PS51000"/>
    </source>
</evidence>
<dbReference type="PRINTS" id="PR00037">
    <property type="entry name" value="HTHLACR"/>
</dbReference>
<dbReference type="SMART" id="SM00420">
    <property type="entry name" value="HTH_DEOR"/>
    <property type="match status" value="1"/>
</dbReference>
<dbReference type="Proteomes" id="UP000070456">
    <property type="component" value="Unassembled WGS sequence"/>
</dbReference>
<dbReference type="RefSeq" id="WP_068557017.1">
    <property type="nucleotide sequence ID" value="NZ_LOEE01000049.1"/>
</dbReference>
<dbReference type="InterPro" id="IPR036388">
    <property type="entry name" value="WH-like_DNA-bd_sf"/>
</dbReference>
<evidence type="ECO:0000256" key="2">
    <source>
        <dbReference type="ARBA" id="ARBA00023125"/>
    </source>
</evidence>
<dbReference type="GO" id="GO:0003700">
    <property type="term" value="F:DNA-binding transcription factor activity"/>
    <property type="evidence" value="ECO:0007669"/>
    <property type="project" value="InterPro"/>
</dbReference>
<dbReference type="SUPFAM" id="SSF100950">
    <property type="entry name" value="NagB/RpiA/CoA transferase-like"/>
    <property type="match status" value="1"/>
</dbReference>
<comment type="caution">
    <text evidence="5">The sequence shown here is derived from an EMBL/GenBank/DDBJ whole genome shotgun (WGS) entry which is preliminary data.</text>
</comment>
<keyword evidence="2" id="KW-0238">DNA-binding</keyword>
<gene>
    <name evidence="5" type="primary">srlR_2</name>
    <name evidence="5" type="ORF">AN619_22590</name>
</gene>
<protein>
    <submittedName>
        <fullName evidence="5">Glucitol operon repressor</fullName>
    </submittedName>
</protein>
<dbReference type="STRING" id="520762.AN619_22590"/>
<dbReference type="SMART" id="SM01134">
    <property type="entry name" value="DeoRC"/>
    <property type="match status" value="1"/>
</dbReference>
<dbReference type="GO" id="GO:0003677">
    <property type="term" value="F:DNA binding"/>
    <property type="evidence" value="ECO:0007669"/>
    <property type="project" value="UniProtKB-KW"/>
</dbReference>
<keyword evidence="6" id="KW-1185">Reference proteome</keyword>
<dbReference type="Pfam" id="PF00455">
    <property type="entry name" value="DeoRC"/>
    <property type="match status" value="1"/>
</dbReference>
<evidence type="ECO:0000256" key="1">
    <source>
        <dbReference type="ARBA" id="ARBA00023015"/>
    </source>
</evidence>
<name>A0A140L244_9FIRM</name>
<dbReference type="InterPro" id="IPR036390">
    <property type="entry name" value="WH_DNA-bd_sf"/>
</dbReference>
<keyword evidence="1" id="KW-0805">Transcription regulation</keyword>
<organism evidence="5 6">
    <name type="scientific">Thermotalea metallivorans</name>
    <dbReference type="NCBI Taxonomy" id="520762"/>
    <lineage>
        <taxon>Bacteria</taxon>
        <taxon>Bacillati</taxon>
        <taxon>Bacillota</taxon>
        <taxon>Clostridia</taxon>
        <taxon>Peptostreptococcales</taxon>
        <taxon>Thermotaleaceae</taxon>
        <taxon>Thermotalea</taxon>
    </lineage>
</organism>
<sequence length="256" mass="28924">MITEERRKKILELVEKEGIVNLQQLTEAFHVSIYTIRRDLTDLEEKGLLKKTHGGAVRIEKTKWIPTMEEGKNEALEEKKLIAAKAAQFVENGDTIMLMGSTIGLLMIPMLREKNITIVTNSLNIAKELSILETIETIIIGGRIKNYKGNILGSRAVNELRNYHFDKAFIPCAGIKEDFGISTSTIDSADFLKTLLDCTRQNIVVADYRKIGRVTFAKVGDLEKIDMLITDEKANKDELHRISRRGILVELAKKIL</sequence>
<dbReference type="InterPro" id="IPR050313">
    <property type="entry name" value="Carb_Metab_HTH_regulators"/>
</dbReference>
<feature type="domain" description="HTH deoR-type" evidence="4">
    <location>
        <begin position="3"/>
        <end position="58"/>
    </location>
</feature>
<dbReference type="InterPro" id="IPR001034">
    <property type="entry name" value="DeoR_HTH"/>
</dbReference>
<proteinExistence type="predicted"/>
<accession>A0A140L244</accession>
<dbReference type="PATRIC" id="fig|520762.4.peg.2494"/>
<dbReference type="PROSITE" id="PS00894">
    <property type="entry name" value="HTH_DEOR_1"/>
    <property type="match status" value="1"/>
</dbReference>
<dbReference type="EMBL" id="LOEE01000049">
    <property type="protein sequence ID" value="KXG74619.1"/>
    <property type="molecule type" value="Genomic_DNA"/>
</dbReference>
<dbReference type="PANTHER" id="PTHR30363">
    <property type="entry name" value="HTH-TYPE TRANSCRIPTIONAL REGULATOR SRLR-RELATED"/>
    <property type="match status" value="1"/>
</dbReference>
<evidence type="ECO:0000256" key="3">
    <source>
        <dbReference type="ARBA" id="ARBA00023163"/>
    </source>
</evidence>
<dbReference type="PANTHER" id="PTHR30363:SF44">
    <property type="entry name" value="AGA OPERON TRANSCRIPTIONAL REPRESSOR-RELATED"/>
    <property type="match status" value="1"/>
</dbReference>
<dbReference type="PROSITE" id="PS51000">
    <property type="entry name" value="HTH_DEOR_2"/>
    <property type="match status" value="1"/>
</dbReference>
<evidence type="ECO:0000313" key="5">
    <source>
        <dbReference type="EMBL" id="KXG74619.1"/>
    </source>
</evidence>
<dbReference type="OrthoDB" id="9797223at2"/>
<dbReference type="AlphaFoldDB" id="A0A140L244"/>
<dbReference type="Pfam" id="PF08220">
    <property type="entry name" value="HTH_DeoR"/>
    <property type="match status" value="1"/>
</dbReference>
<dbReference type="Gene3D" id="3.40.50.1360">
    <property type="match status" value="1"/>
</dbReference>
<dbReference type="InterPro" id="IPR018356">
    <property type="entry name" value="Tscrpt_reg_HTH_DeoR_CS"/>
</dbReference>
<dbReference type="InterPro" id="IPR037171">
    <property type="entry name" value="NagB/RpiA_transferase-like"/>
</dbReference>
<reference evidence="5 6" key="1">
    <citation type="submission" date="2015-12" db="EMBL/GenBank/DDBJ databases">
        <title>Draft genome sequence of the thermoanaerobe Thermotalea metallivorans, an isolate from the runoff channel of the Great Artesian Basin, Australia.</title>
        <authorList>
            <person name="Patel B.K."/>
        </authorList>
    </citation>
    <scope>NUCLEOTIDE SEQUENCE [LARGE SCALE GENOMIC DNA]</scope>
    <source>
        <strain evidence="5 6">B2-1</strain>
    </source>
</reference>
<dbReference type="SUPFAM" id="SSF46785">
    <property type="entry name" value="Winged helix' DNA-binding domain"/>
    <property type="match status" value="1"/>
</dbReference>
<dbReference type="InterPro" id="IPR014036">
    <property type="entry name" value="DeoR-like_C"/>
</dbReference>
<dbReference type="Gene3D" id="1.10.10.10">
    <property type="entry name" value="Winged helix-like DNA-binding domain superfamily/Winged helix DNA-binding domain"/>
    <property type="match status" value="1"/>
</dbReference>